<comment type="catalytic activity">
    <reaction evidence="4">
        <text>[protein]-peptidylproline (omega=180) = [protein]-peptidylproline (omega=0)</text>
        <dbReference type="Rhea" id="RHEA:16237"/>
        <dbReference type="Rhea" id="RHEA-COMP:10747"/>
        <dbReference type="Rhea" id="RHEA-COMP:10748"/>
        <dbReference type="ChEBI" id="CHEBI:83833"/>
        <dbReference type="ChEBI" id="CHEBI:83834"/>
        <dbReference type="EC" id="5.2.1.8"/>
    </reaction>
</comment>
<evidence type="ECO:0000256" key="4">
    <source>
        <dbReference type="RuleBase" id="RU363019"/>
    </source>
</evidence>
<sequence>MKTLSIGLALSAAITHAGASAAAQPVVVFETSAGDIHIELEAEAAPVSVENFLAYVDGGFYDNTIFHRVIPGFVIQGGGFNAEFQRKPTRDPIVNEADNGLLNKRGTLSMARAQARDSATSQFFVNLADNAFLDHGERDFGYAVFGRVIEGMDVVDRIAAGDTARRNGMPDVPVQPVVVESARRLEAE</sequence>
<dbReference type="Proteomes" id="UP001556709">
    <property type="component" value="Unassembled WGS sequence"/>
</dbReference>
<dbReference type="Gene3D" id="2.40.100.10">
    <property type="entry name" value="Cyclophilin-like"/>
    <property type="match status" value="1"/>
</dbReference>
<dbReference type="EC" id="5.2.1.8" evidence="4"/>
<proteinExistence type="inferred from homology"/>
<feature type="chain" id="PRO_5044983616" description="Peptidyl-prolyl cis-trans isomerase" evidence="4">
    <location>
        <begin position="23"/>
        <end position="188"/>
    </location>
</feature>
<dbReference type="InterPro" id="IPR044665">
    <property type="entry name" value="E_coli_cyclophilin_A-like"/>
</dbReference>
<accession>A0ABV3TF50</accession>
<keyword evidence="7" id="KW-1185">Reference proteome</keyword>
<keyword evidence="2 4" id="KW-0697">Rotamase</keyword>
<evidence type="ECO:0000256" key="3">
    <source>
        <dbReference type="ARBA" id="ARBA00023235"/>
    </source>
</evidence>
<dbReference type="PROSITE" id="PS00170">
    <property type="entry name" value="CSA_PPIASE_1"/>
    <property type="match status" value="1"/>
</dbReference>
<keyword evidence="4" id="KW-0732">Signal</keyword>
<dbReference type="PANTHER" id="PTHR43246">
    <property type="entry name" value="PEPTIDYL-PROLYL CIS-TRANS ISOMERASE CYP38, CHLOROPLASTIC"/>
    <property type="match status" value="1"/>
</dbReference>
<dbReference type="InterPro" id="IPR020892">
    <property type="entry name" value="Cyclophilin-type_PPIase_CS"/>
</dbReference>
<keyword evidence="3 4" id="KW-0413">Isomerase</keyword>
<comment type="function">
    <text evidence="4">PPIases accelerate the folding of proteins. It catalyzes the cis-trans isomerization of proline imidic peptide bonds in oligopeptides.</text>
</comment>
<dbReference type="SUPFAM" id="SSF50891">
    <property type="entry name" value="Cyclophilin-like"/>
    <property type="match status" value="1"/>
</dbReference>
<gene>
    <name evidence="6" type="ORF">V6X73_04955</name>
</gene>
<feature type="domain" description="PPIase cyclophilin-type" evidence="5">
    <location>
        <begin position="26"/>
        <end position="184"/>
    </location>
</feature>
<evidence type="ECO:0000256" key="2">
    <source>
        <dbReference type="ARBA" id="ARBA00023110"/>
    </source>
</evidence>
<dbReference type="InterPro" id="IPR029000">
    <property type="entry name" value="Cyclophilin-like_dom_sf"/>
</dbReference>
<dbReference type="RefSeq" id="WP_367958701.1">
    <property type="nucleotide sequence ID" value="NZ_JBAKFK010000002.1"/>
</dbReference>
<evidence type="ECO:0000313" key="7">
    <source>
        <dbReference type="Proteomes" id="UP001556709"/>
    </source>
</evidence>
<comment type="similarity">
    <text evidence="1 4">Belongs to the cyclophilin-type PPIase family.</text>
</comment>
<name>A0ABV3TF50_9GAMM</name>
<dbReference type="EMBL" id="JBAKFM010000002">
    <property type="protein sequence ID" value="MEX0469070.1"/>
    <property type="molecule type" value="Genomic_DNA"/>
</dbReference>
<dbReference type="PROSITE" id="PS50072">
    <property type="entry name" value="CSA_PPIASE_2"/>
    <property type="match status" value="1"/>
</dbReference>
<dbReference type="InterPro" id="IPR002130">
    <property type="entry name" value="Cyclophilin-type_PPIase_dom"/>
</dbReference>
<reference evidence="6 7" key="1">
    <citation type="submission" date="2024-02" db="EMBL/GenBank/DDBJ databases">
        <title>New especies of Spiribacter isolated from saline water.</title>
        <authorList>
            <person name="Leon M.J."/>
            <person name="De La Haba R."/>
            <person name="Sanchez-Porro C."/>
            <person name="Ventosa A."/>
        </authorList>
    </citation>
    <scope>NUCLEOTIDE SEQUENCE [LARGE SCALE GENOMIC DNA]</scope>
    <source>
        <strain evidence="7">ag22IC6-390</strain>
    </source>
</reference>
<evidence type="ECO:0000256" key="1">
    <source>
        <dbReference type="ARBA" id="ARBA00007365"/>
    </source>
</evidence>
<organism evidence="6 7">
    <name type="scientific">Spiribacter pallidus</name>
    <dbReference type="NCBI Taxonomy" id="1987936"/>
    <lineage>
        <taxon>Bacteria</taxon>
        <taxon>Pseudomonadati</taxon>
        <taxon>Pseudomonadota</taxon>
        <taxon>Gammaproteobacteria</taxon>
        <taxon>Chromatiales</taxon>
        <taxon>Ectothiorhodospiraceae</taxon>
        <taxon>Spiribacter</taxon>
    </lineage>
</organism>
<dbReference type="GO" id="GO:0003755">
    <property type="term" value="F:peptidyl-prolyl cis-trans isomerase activity"/>
    <property type="evidence" value="ECO:0007669"/>
    <property type="project" value="UniProtKB-EC"/>
</dbReference>
<evidence type="ECO:0000259" key="5">
    <source>
        <dbReference type="PROSITE" id="PS50072"/>
    </source>
</evidence>
<feature type="signal peptide" evidence="4">
    <location>
        <begin position="1"/>
        <end position="22"/>
    </location>
</feature>
<dbReference type="Pfam" id="PF00160">
    <property type="entry name" value="Pro_isomerase"/>
    <property type="match status" value="1"/>
</dbReference>
<protein>
    <recommendedName>
        <fullName evidence="4">Peptidyl-prolyl cis-trans isomerase</fullName>
        <shortName evidence="4">PPIase</shortName>
        <ecNumber evidence="4">5.2.1.8</ecNumber>
    </recommendedName>
</protein>
<dbReference type="PRINTS" id="PR00153">
    <property type="entry name" value="CSAPPISMRASE"/>
</dbReference>
<comment type="caution">
    <text evidence="6">The sequence shown here is derived from an EMBL/GenBank/DDBJ whole genome shotgun (WGS) entry which is preliminary data.</text>
</comment>
<evidence type="ECO:0000313" key="6">
    <source>
        <dbReference type="EMBL" id="MEX0469070.1"/>
    </source>
</evidence>